<dbReference type="RefSeq" id="WP_306060835.1">
    <property type="nucleotide sequence ID" value="NZ_CP120997.1"/>
</dbReference>
<evidence type="ECO:0000256" key="9">
    <source>
        <dbReference type="ARBA" id="ARBA00030757"/>
    </source>
</evidence>
<dbReference type="EC" id="2.1.1.77" evidence="3"/>
<accession>A0ABY9HUM8</accession>
<dbReference type="InterPro" id="IPR029063">
    <property type="entry name" value="SAM-dependent_MTases_sf"/>
</dbReference>
<comment type="subcellular location">
    <subcellularLocation>
        <location evidence="1">Cytoplasm</location>
    </subcellularLocation>
</comment>
<evidence type="ECO:0000256" key="7">
    <source>
        <dbReference type="ARBA" id="ARBA00022679"/>
    </source>
</evidence>
<dbReference type="CDD" id="cd02440">
    <property type="entry name" value="AdoMet_MTases"/>
    <property type="match status" value="1"/>
</dbReference>
<evidence type="ECO:0000256" key="1">
    <source>
        <dbReference type="ARBA" id="ARBA00004496"/>
    </source>
</evidence>
<evidence type="ECO:0000256" key="10">
    <source>
        <dbReference type="ARBA" id="ARBA00031323"/>
    </source>
</evidence>
<dbReference type="Pfam" id="PF01135">
    <property type="entry name" value="PCMT"/>
    <property type="match status" value="1"/>
</dbReference>
<feature type="compositionally biased region" description="Pro residues" evidence="12">
    <location>
        <begin position="266"/>
        <end position="280"/>
    </location>
</feature>
<gene>
    <name evidence="13" type="ORF">P8A18_11345</name>
</gene>
<keyword evidence="6 13" id="KW-0489">Methyltransferase</keyword>
<evidence type="ECO:0000313" key="13">
    <source>
        <dbReference type="EMBL" id="WLQ38109.1"/>
    </source>
</evidence>
<protein>
    <recommendedName>
        <fullName evidence="4">Protein-L-isoaspartate O-methyltransferase</fullName>
        <ecNumber evidence="3">2.1.1.77</ecNumber>
    </recommendedName>
    <alternativeName>
        <fullName evidence="11">L-isoaspartyl protein carboxyl methyltransferase</fullName>
    </alternativeName>
    <alternativeName>
        <fullName evidence="9">Protein L-isoaspartyl methyltransferase</fullName>
    </alternativeName>
    <alternativeName>
        <fullName evidence="10">Protein-beta-aspartate methyltransferase</fullName>
    </alternativeName>
</protein>
<evidence type="ECO:0000256" key="6">
    <source>
        <dbReference type="ARBA" id="ARBA00022603"/>
    </source>
</evidence>
<dbReference type="GO" id="GO:0008168">
    <property type="term" value="F:methyltransferase activity"/>
    <property type="evidence" value="ECO:0007669"/>
    <property type="project" value="UniProtKB-KW"/>
</dbReference>
<dbReference type="Proteomes" id="UP001239522">
    <property type="component" value="Chromosome"/>
</dbReference>
<dbReference type="Gene3D" id="3.40.50.150">
    <property type="entry name" value="Vaccinia Virus protein VP39"/>
    <property type="match status" value="1"/>
</dbReference>
<proteinExistence type="inferred from homology"/>
<dbReference type="PANTHER" id="PTHR11579">
    <property type="entry name" value="PROTEIN-L-ISOASPARTATE O-METHYLTRANSFERASE"/>
    <property type="match status" value="1"/>
</dbReference>
<keyword evidence="5" id="KW-0963">Cytoplasm</keyword>
<keyword evidence="7" id="KW-0808">Transferase</keyword>
<keyword evidence="14" id="KW-1185">Reference proteome</keyword>
<reference evidence="13 14" key="1">
    <citation type="submission" date="2023-03" db="EMBL/GenBank/DDBJ databases">
        <title>Isolation and description of six Streptomyces strains from soil environments, able to metabolize different microbial glucans.</title>
        <authorList>
            <person name="Widen T."/>
            <person name="Larsbrink J."/>
        </authorList>
    </citation>
    <scope>NUCLEOTIDE SEQUENCE [LARGE SCALE GENOMIC DNA]</scope>
    <source>
        <strain evidence="13 14">Mut1</strain>
    </source>
</reference>
<sequence length="391" mass="42770">MSERTATAYPTREEVGYALTTAGVLKRGWLDAYTQVPREAFLPDRMWPFDLTKGTTVHASRAEDVAAWRGYANADVPIVTQWDDGDHEGSEPGRLATSSASMPSVAFRMLDALTVDDYCRVLEIGTGTGWNAALLAHKVGEENVVSVEVDEAVAVRARGALSHFFGAPVEVIHGDGCAGAPAHGPFDRVIATCGVRELPYSWVRQTRPGGIIVAPWGTAFTNADGIVRLRVDPEGDRASGRFTGPAEFMKLRSQRVTPIDHETYAPGPPTSAPTLEPGPAPAALASGDRFSALTFALSLRVRDCTYVAAEKRNGAQPHWFYSLNDRSWACALTHDGRETRIWQHGPRHLWDEVRAAHTWWTTEGHPDWPRFGLTVSGAGQRVWLDEPGNYV</sequence>
<dbReference type="GO" id="GO:0032259">
    <property type="term" value="P:methylation"/>
    <property type="evidence" value="ECO:0007669"/>
    <property type="project" value="UniProtKB-KW"/>
</dbReference>
<evidence type="ECO:0000256" key="11">
    <source>
        <dbReference type="ARBA" id="ARBA00031350"/>
    </source>
</evidence>
<keyword evidence="8" id="KW-0949">S-adenosyl-L-methionine</keyword>
<evidence type="ECO:0000256" key="12">
    <source>
        <dbReference type="SAM" id="MobiDB-lite"/>
    </source>
</evidence>
<feature type="region of interest" description="Disordered" evidence="12">
    <location>
        <begin position="259"/>
        <end position="281"/>
    </location>
</feature>
<evidence type="ECO:0000313" key="14">
    <source>
        <dbReference type="Proteomes" id="UP001239522"/>
    </source>
</evidence>
<evidence type="ECO:0000256" key="8">
    <source>
        <dbReference type="ARBA" id="ARBA00022691"/>
    </source>
</evidence>
<dbReference type="PANTHER" id="PTHR11579:SF0">
    <property type="entry name" value="PROTEIN-L-ISOASPARTATE(D-ASPARTATE) O-METHYLTRANSFERASE"/>
    <property type="match status" value="1"/>
</dbReference>
<dbReference type="InterPro" id="IPR000682">
    <property type="entry name" value="PCMT"/>
</dbReference>
<comment type="similarity">
    <text evidence="2">Belongs to the methyltransferase superfamily. L-isoaspartyl/D-aspartyl protein methyltransferase family.</text>
</comment>
<name>A0ABY9HUM8_9ACTN</name>
<evidence type="ECO:0000256" key="3">
    <source>
        <dbReference type="ARBA" id="ARBA00011890"/>
    </source>
</evidence>
<evidence type="ECO:0000256" key="5">
    <source>
        <dbReference type="ARBA" id="ARBA00022490"/>
    </source>
</evidence>
<organism evidence="13 14">
    <name type="scientific">Streptomyces castrisilvae</name>
    <dbReference type="NCBI Taxonomy" id="3033811"/>
    <lineage>
        <taxon>Bacteria</taxon>
        <taxon>Bacillati</taxon>
        <taxon>Actinomycetota</taxon>
        <taxon>Actinomycetes</taxon>
        <taxon>Kitasatosporales</taxon>
        <taxon>Streptomycetaceae</taxon>
        <taxon>Streptomyces</taxon>
    </lineage>
</organism>
<evidence type="ECO:0000256" key="2">
    <source>
        <dbReference type="ARBA" id="ARBA00005369"/>
    </source>
</evidence>
<evidence type="ECO:0000256" key="4">
    <source>
        <dbReference type="ARBA" id="ARBA00013346"/>
    </source>
</evidence>
<dbReference type="EMBL" id="CP120997">
    <property type="protein sequence ID" value="WLQ38109.1"/>
    <property type="molecule type" value="Genomic_DNA"/>
</dbReference>
<dbReference type="SUPFAM" id="SSF53335">
    <property type="entry name" value="S-adenosyl-L-methionine-dependent methyltransferases"/>
    <property type="match status" value="1"/>
</dbReference>